<evidence type="ECO:0000256" key="2">
    <source>
        <dbReference type="ARBA" id="ARBA00022692"/>
    </source>
</evidence>
<evidence type="ECO:0008006" key="8">
    <source>
        <dbReference type="Google" id="ProtNLM"/>
    </source>
</evidence>
<evidence type="ECO:0000256" key="3">
    <source>
        <dbReference type="ARBA" id="ARBA00022989"/>
    </source>
</evidence>
<evidence type="ECO:0000313" key="7">
    <source>
        <dbReference type="Proteomes" id="UP000188879"/>
    </source>
</evidence>
<feature type="transmembrane region" description="Helical" evidence="5">
    <location>
        <begin position="41"/>
        <end position="64"/>
    </location>
</feature>
<sequence length="69" mass="7535">MTAELDLYGIFLPALLVWAVVALPLAALARRLLRAAGAYRWVWHPALFDFALYILILGGTAALAETLLP</sequence>
<comment type="caution">
    <text evidence="6">The sequence shown here is derived from an EMBL/GenBank/DDBJ whole genome shotgun (WGS) entry which is preliminary data.</text>
</comment>
<keyword evidence="3 5" id="KW-1133">Transmembrane helix</keyword>
<keyword evidence="2 5" id="KW-0812">Transmembrane</keyword>
<dbReference type="AlphaFoldDB" id="A0A1V2H7D3"/>
<dbReference type="Proteomes" id="UP000188879">
    <property type="component" value="Unassembled WGS sequence"/>
</dbReference>
<proteinExistence type="predicted"/>
<keyword evidence="7" id="KW-1185">Reference proteome</keyword>
<dbReference type="EMBL" id="MLCO01000030">
    <property type="protein sequence ID" value="ONG57068.1"/>
    <property type="molecule type" value="Genomic_DNA"/>
</dbReference>
<gene>
    <name evidence="6" type="ORF">BKE38_04745</name>
</gene>
<dbReference type="InterPro" id="IPR012451">
    <property type="entry name" value="DUF1656"/>
</dbReference>
<feature type="transmembrane region" description="Helical" evidence="5">
    <location>
        <begin position="6"/>
        <end position="29"/>
    </location>
</feature>
<evidence type="ECO:0000256" key="1">
    <source>
        <dbReference type="ARBA" id="ARBA00022475"/>
    </source>
</evidence>
<evidence type="ECO:0000256" key="5">
    <source>
        <dbReference type="SAM" id="Phobius"/>
    </source>
</evidence>
<name>A0A1V2H7D3_9PROT</name>
<keyword evidence="1" id="KW-1003">Cell membrane</keyword>
<organism evidence="6 7">
    <name type="scientific">Teichococcus deserti</name>
    <dbReference type="NCBI Taxonomy" id="1817963"/>
    <lineage>
        <taxon>Bacteria</taxon>
        <taxon>Pseudomonadati</taxon>
        <taxon>Pseudomonadota</taxon>
        <taxon>Alphaproteobacteria</taxon>
        <taxon>Acetobacterales</taxon>
        <taxon>Roseomonadaceae</taxon>
        <taxon>Roseomonas</taxon>
    </lineage>
</organism>
<reference evidence="6 7" key="1">
    <citation type="submission" date="2016-10" db="EMBL/GenBank/DDBJ databases">
        <title>Draft Genome sequence of Roseomonas sp. strain M3.</title>
        <authorList>
            <person name="Subhash Y."/>
            <person name="Lee S."/>
        </authorList>
    </citation>
    <scope>NUCLEOTIDE SEQUENCE [LARGE SCALE GENOMIC DNA]</scope>
    <source>
        <strain evidence="6 7">M3</strain>
    </source>
</reference>
<dbReference type="RefSeq" id="WP_076956236.1">
    <property type="nucleotide sequence ID" value="NZ_MLCO01000030.1"/>
</dbReference>
<keyword evidence="4 5" id="KW-0472">Membrane</keyword>
<dbReference type="Pfam" id="PF07869">
    <property type="entry name" value="DUF1656"/>
    <property type="match status" value="1"/>
</dbReference>
<evidence type="ECO:0000313" key="6">
    <source>
        <dbReference type="EMBL" id="ONG57068.1"/>
    </source>
</evidence>
<evidence type="ECO:0000256" key="4">
    <source>
        <dbReference type="ARBA" id="ARBA00023136"/>
    </source>
</evidence>
<accession>A0A1V2H7D3</accession>
<protein>
    <recommendedName>
        <fullName evidence="8">DUF1656 domain-containing protein</fullName>
    </recommendedName>
</protein>